<feature type="compositionally biased region" description="Low complexity" evidence="1">
    <location>
        <begin position="59"/>
        <end position="70"/>
    </location>
</feature>
<dbReference type="EMBL" id="CAJVCH010552883">
    <property type="protein sequence ID" value="CAG7829780.1"/>
    <property type="molecule type" value="Genomic_DNA"/>
</dbReference>
<feature type="region of interest" description="Disordered" evidence="1">
    <location>
        <begin position="58"/>
        <end position="93"/>
    </location>
</feature>
<dbReference type="Proteomes" id="UP000708208">
    <property type="component" value="Unassembled WGS sequence"/>
</dbReference>
<name>A0A8J2L700_9HEXA</name>
<feature type="non-terminal residue" evidence="2">
    <location>
        <position position="1"/>
    </location>
</feature>
<proteinExistence type="predicted"/>
<evidence type="ECO:0000256" key="1">
    <source>
        <dbReference type="SAM" id="MobiDB-lite"/>
    </source>
</evidence>
<gene>
    <name evidence="2" type="ORF">AFUS01_LOCUS39624</name>
</gene>
<evidence type="ECO:0000313" key="3">
    <source>
        <dbReference type="Proteomes" id="UP000708208"/>
    </source>
</evidence>
<organism evidence="2 3">
    <name type="scientific">Allacma fusca</name>
    <dbReference type="NCBI Taxonomy" id="39272"/>
    <lineage>
        <taxon>Eukaryota</taxon>
        <taxon>Metazoa</taxon>
        <taxon>Ecdysozoa</taxon>
        <taxon>Arthropoda</taxon>
        <taxon>Hexapoda</taxon>
        <taxon>Collembola</taxon>
        <taxon>Symphypleona</taxon>
        <taxon>Sminthuridae</taxon>
        <taxon>Allacma</taxon>
    </lineage>
</organism>
<keyword evidence="3" id="KW-1185">Reference proteome</keyword>
<comment type="caution">
    <text evidence="2">The sequence shown here is derived from an EMBL/GenBank/DDBJ whole genome shotgun (WGS) entry which is preliminary data.</text>
</comment>
<dbReference type="AlphaFoldDB" id="A0A8J2L700"/>
<accession>A0A8J2L700</accession>
<sequence>ACSKSNDNKAFLVTFEEKFNEVLAKFYPHLTDLQYVPEEDDQLEDSRDIEKKEEEAIITASVATPVEPVTPEAPAPTVTPPESSGSTSPKNLE</sequence>
<evidence type="ECO:0000313" key="2">
    <source>
        <dbReference type="EMBL" id="CAG7829780.1"/>
    </source>
</evidence>
<protein>
    <submittedName>
        <fullName evidence="2">Uncharacterized protein</fullName>
    </submittedName>
</protein>
<reference evidence="2" key="1">
    <citation type="submission" date="2021-06" db="EMBL/GenBank/DDBJ databases">
        <authorList>
            <person name="Hodson N. C."/>
            <person name="Mongue J. A."/>
            <person name="Jaron S. K."/>
        </authorList>
    </citation>
    <scope>NUCLEOTIDE SEQUENCE</scope>
</reference>